<sequence length="169" mass="18771">MVEADAVKGVFQRDAALNFMGFDHCGQHLFHGQRRFAAGDRVARKPVRRCQNAAEVVGRMAPLRRQPGIVEIEPADHRADVKCRLDGVELELSSGDAHAVGYDGAGNNWPQQFFTGRVFESFQTAAERVEQAVMCGVVGHFRADFVVHDVIDDINDFTIKFRADVVDLS</sequence>
<organism evidence="1 2">
    <name type="scientific">Escherichia coli</name>
    <dbReference type="NCBI Taxonomy" id="562"/>
    <lineage>
        <taxon>Bacteria</taxon>
        <taxon>Pseudomonadati</taxon>
        <taxon>Pseudomonadota</taxon>
        <taxon>Gammaproteobacteria</taxon>
        <taxon>Enterobacterales</taxon>
        <taxon>Enterobacteriaceae</taxon>
        <taxon>Escherichia</taxon>
    </lineage>
</organism>
<dbReference type="Proteomes" id="UP000254052">
    <property type="component" value="Unassembled WGS sequence"/>
</dbReference>
<dbReference type="EMBL" id="UGED01000023">
    <property type="protein sequence ID" value="STM20365.1"/>
    <property type="molecule type" value="Genomic_DNA"/>
</dbReference>
<accession>A0A377DIU1</accession>
<evidence type="ECO:0000313" key="1">
    <source>
        <dbReference type="EMBL" id="STM20365.1"/>
    </source>
</evidence>
<proteinExistence type="predicted"/>
<protein>
    <submittedName>
        <fullName evidence="1">Uncharacterized protein</fullName>
    </submittedName>
</protein>
<dbReference type="AlphaFoldDB" id="A0A377DIU1"/>
<gene>
    <name evidence="1" type="ORF">NCTC9962_07200</name>
</gene>
<reference evidence="1 2" key="1">
    <citation type="submission" date="2018-06" db="EMBL/GenBank/DDBJ databases">
        <authorList>
            <consortium name="Pathogen Informatics"/>
            <person name="Doyle S."/>
        </authorList>
    </citation>
    <scope>NUCLEOTIDE SEQUENCE [LARGE SCALE GENOMIC DNA]</scope>
    <source>
        <strain evidence="1 2">NCTC9962</strain>
    </source>
</reference>
<name>A0A377DIU1_ECOLX</name>
<evidence type="ECO:0000313" key="2">
    <source>
        <dbReference type="Proteomes" id="UP000254052"/>
    </source>
</evidence>